<evidence type="ECO:0000259" key="11">
    <source>
        <dbReference type="PROSITE" id="PS50262"/>
    </source>
</evidence>
<dbReference type="GeneID" id="106468624"/>
<keyword evidence="7 9" id="KW-0675">Receptor</keyword>
<keyword evidence="12" id="KW-1185">Reference proteome</keyword>
<feature type="domain" description="G-protein coupled receptors family 1 profile" evidence="11">
    <location>
        <begin position="63"/>
        <end position="324"/>
    </location>
</feature>
<evidence type="ECO:0000256" key="3">
    <source>
        <dbReference type="ARBA" id="ARBA00022692"/>
    </source>
</evidence>
<evidence type="ECO:0000256" key="1">
    <source>
        <dbReference type="ARBA" id="ARBA00004141"/>
    </source>
</evidence>
<evidence type="ECO:0000313" key="12">
    <source>
        <dbReference type="Proteomes" id="UP000694941"/>
    </source>
</evidence>
<keyword evidence="8 9" id="KW-0807">Transducer</keyword>
<dbReference type="PANTHER" id="PTHR45695:SF9">
    <property type="entry name" value="LEUCOKININ RECEPTOR"/>
    <property type="match status" value="1"/>
</dbReference>
<keyword evidence="3 9" id="KW-0812">Transmembrane</keyword>
<dbReference type="RefSeq" id="XP_013784510.1">
    <property type="nucleotide sequence ID" value="XM_013929056.2"/>
</dbReference>
<feature type="transmembrane region" description="Helical" evidence="10">
    <location>
        <begin position="303"/>
        <end position="327"/>
    </location>
</feature>
<dbReference type="CDD" id="cd15393">
    <property type="entry name" value="7tmA_leucokinin-like"/>
    <property type="match status" value="1"/>
</dbReference>
<evidence type="ECO:0000256" key="8">
    <source>
        <dbReference type="ARBA" id="ARBA00023224"/>
    </source>
</evidence>
<evidence type="ECO:0000256" key="4">
    <source>
        <dbReference type="ARBA" id="ARBA00022989"/>
    </source>
</evidence>
<evidence type="ECO:0000256" key="2">
    <source>
        <dbReference type="ARBA" id="ARBA00010663"/>
    </source>
</evidence>
<sequence length="365" mass="41672">MEHYISSVNHQLVEFLNYSNVEENGGAMRNFSLQDDNLYEVPAGIIVLLSIGYGSISLVAVVGNFCVLWIVATSRRMQTVTNFFIANLACADIIIGLFSIPFQFQAALLQRWVLPNFMCAFCPFVQVLSVNVSIFTLTAIALDRYRAVMSPLKARTSKLRAKVAVLGIWAFSAALGVPNAVALRVSLQNDPVTGNKTKPFCQNSGIPPLAWRTYNHILVSLQYFVPLFIISYAYIRMGIRLRQNQTPGNAQGPRDANILRNKQKVIKMLFIVVAVFTICWLPFQTYNILQEVYPTINNYKYINVIWFCCHWLAMSNSCYNPFVYAIYNERFNTEFKNRFNCCTRSFRGQQQDQKEFDYSLSSRYG</sequence>
<keyword evidence="5 9" id="KW-0297">G-protein coupled receptor</keyword>
<dbReference type="PANTHER" id="PTHR45695">
    <property type="entry name" value="LEUCOKININ RECEPTOR-RELATED"/>
    <property type="match status" value="1"/>
</dbReference>
<keyword evidence="4 10" id="KW-1133">Transmembrane helix</keyword>
<dbReference type="PRINTS" id="PR00237">
    <property type="entry name" value="GPCRRHODOPSN"/>
</dbReference>
<comment type="subcellular location">
    <subcellularLocation>
        <location evidence="1">Membrane</location>
        <topology evidence="1">Multi-pass membrane protein</topology>
    </subcellularLocation>
</comment>
<dbReference type="PRINTS" id="PR01012">
    <property type="entry name" value="NRPEPTIDEYR"/>
</dbReference>
<evidence type="ECO:0000256" key="7">
    <source>
        <dbReference type="ARBA" id="ARBA00023170"/>
    </source>
</evidence>
<proteinExistence type="inferred from homology"/>
<feature type="transmembrane region" description="Helical" evidence="10">
    <location>
        <begin position="163"/>
        <end position="183"/>
    </location>
</feature>
<comment type="similarity">
    <text evidence="2 9">Belongs to the G-protein coupled receptor 1 family.</text>
</comment>
<dbReference type="InterPro" id="IPR017452">
    <property type="entry name" value="GPCR_Rhodpsn_7TM"/>
</dbReference>
<protein>
    <submittedName>
        <fullName evidence="13">Tachykinin-like peptides receptor 99D</fullName>
    </submittedName>
</protein>
<feature type="transmembrane region" description="Helical" evidence="10">
    <location>
        <begin position="124"/>
        <end position="142"/>
    </location>
</feature>
<evidence type="ECO:0000256" key="5">
    <source>
        <dbReference type="ARBA" id="ARBA00023040"/>
    </source>
</evidence>
<evidence type="ECO:0000313" key="13">
    <source>
        <dbReference type="RefSeq" id="XP_013784510.1"/>
    </source>
</evidence>
<evidence type="ECO:0000256" key="10">
    <source>
        <dbReference type="SAM" id="Phobius"/>
    </source>
</evidence>
<reference evidence="13" key="1">
    <citation type="submission" date="2025-08" db="UniProtKB">
        <authorList>
            <consortium name="RefSeq"/>
        </authorList>
    </citation>
    <scope>IDENTIFICATION</scope>
    <source>
        <tissue evidence="13">Muscle</tissue>
    </source>
</reference>
<feature type="transmembrane region" description="Helical" evidence="10">
    <location>
        <begin position="45"/>
        <end position="71"/>
    </location>
</feature>
<dbReference type="InterPro" id="IPR000276">
    <property type="entry name" value="GPCR_Rhodpsn"/>
</dbReference>
<keyword evidence="6 10" id="KW-0472">Membrane</keyword>
<dbReference type="SMART" id="SM01381">
    <property type="entry name" value="7TM_GPCR_Srsx"/>
    <property type="match status" value="1"/>
</dbReference>
<dbReference type="PROSITE" id="PS00237">
    <property type="entry name" value="G_PROTEIN_RECEP_F1_1"/>
    <property type="match status" value="1"/>
</dbReference>
<accession>A0ABM1BLN6</accession>
<dbReference type="SUPFAM" id="SSF81321">
    <property type="entry name" value="Family A G protein-coupled receptor-like"/>
    <property type="match status" value="1"/>
</dbReference>
<dbReference type="Pfam" id="PF00001">
    <property type="entry name" value="7tm_1"/>
    <property type="match status" value="1"/>
</dbReference>
<dbReference type="Proteomes" id="UP000694941">
    <property type="component" value="Unplaced"/>
</dbReference>
<feature type="transmembrane region" description="Helical" evidence="10">
    <location>
        <begin position="217"/>
        <end position="235"/>
    </location>
</feature>
<name>A0ABM1BLN6_LIMPO</name>
<evidence type="ECO:0000256" key="9">
    <source>
        <dbReference type="RuleBase" id="RU000688"/>
    </source>
</evidence>
<dbReference type="Gene3D" id="1.20.1070.10">
    <property type="entry name" value="Rhodopsin 7-helix transmembrane proteins"/>
    <property type="match status" value="1"/>
</dbReference>
<dbReference type="PROSITE" id="PS50262">
    <property type="entry name" value="G_PROTEIN_RECEP_F1_2"/>
    <property type="match status" value="1"/>
</dbReference>
<organism evidence="12 13">
    <name type="scientific">Limulus polyphemus</name>
    <name type="common">Atlantic horseshoe crab</name>
    <dbReference type="NCBI Taxonomy" id="6850"/>
    <lineage>
        <taxon>Eukaryota</taxon>
        <taxon>Metazoa</taxon>
        <taxon>Ecdysozoa</taxon>
        <taxon>Arthropoda</taxon>
        <taxon>Chelicerata</taxon>
        <taxon>Merostomata</taxon>
        <taxon>Xiphosura</taxon>
        <taxon>Limulidae</taxon>
        <taxon>Limulus</taxon>
    </lineage>
</organism>
<feature type="transmembrane region" description="Helical" evidence="10">
    <location>
        <begin position="83"/>
        <end position="104"/>
    </location>
</feature>
<gene>
    <name evidence="13" type="primary">LOC106468624</name>
</gene>
<dbReference type="InterPro" id="IPR000611">
    <property type="entry name" value="NPY_rcpt"/>
</dbReference>
<evidence type="ECO:0000256" key="6">
    <source>
        <dbReference type="ARBA" id="ARBA00023136"/>
    </source>
</evidence>
<feature type="transmembrane region" description="Helical" evidence="10">
    <location>
        <begin position="265"/>
        <end position="283"/>
    </location>
</feature>